<name>A0A1R2AKX1_9CILI</name>
<dbReference type="InterPro" id="IPR015915">
    <property type="entry name" value="Kelch-typ_b-propeller"/>
</dbReference>
<reference evidence="2 3" key="1">
    <citation type="submission" date="2016-11" db="EMBL/GenBank/DDBJ databases">
        <title>The macronuclear genome of Stentor coeruleus: a giant cell with tiny introns.</title>
        <authorList>
            <person name="Slabodnick M."/>
            <person name="Ruby J.G."/>
            <person name="Reiff S.B."/>
            <person name="Swart E.C."/>
            <person name="Gosai S."/>
            <person name="Prabakaran S."/>
            <person name="Witkowska E."/>
            <person name="Larue G.E."/>
            <person name="Fisher S."/>
            <person name="Freeman R.M."/>
            <person name="Gunawardena J."/>
            <person name="Chu W."/>
            <person name="Stover N.A."/>
            <person name="Gregory B.D."/>
            <person name="Nowacki M."/>
            <person name="Derisi J."/>
            <person name="Roy S.W."/>
            <person name="Marshall W.F."/>
            <person name="Sood P."/>
        </authorList>
    </citation>
    <scope>NUCLEOTIDE SEQUENCE [LARGE SCALE GENOMIC DNA]</scope>
    <source>
        <strain evidence="2">WM001</strain>
    </source>
</reference>
<dbReference type="Gene3D" id="2.120.10.80">
    <property type="entry name" value="Kelch-type beta propeller"/>
    <property type="match status" value="1"/>
</dbReference>
<accession>A0A1R2AKX1</accession>
<dbReference type="EMBL" id="MPUH01002419">
    <property type="protein sequence ID" value="OMJ65139.1"/>
    <property type="molecule type" value="Genomic_DNA"/>
</dbReference>
<dbReference type="AlphaFoldDB" id="A0A1R2AKX1"/>
<keyword evidence="3" id="KW-1185">Reference proteome</keyword>
<sequence length="97" mass="10910">MIFAFTLLILSFAAKFMQEINPLGIGPTPRDSASIAYSSKSNLIFVFGGKSTIDLDDLWVFDLALLKWNIIYPNSQSPQSRTNAGGFYYNEKEEFCI</sequence>
<organism evidence="2 3">
    <name type="scientific">Stentor coeruleus</name>
    <dbReference type="NCBI Taxonomy" id="5963"/>
    <lineage>
        <taxon>Eukaryota</taxon>
        <taxon>Sar</taxon>
        <taxon>Alveolata</taxon>
        <taxon>Ciliophora</taxon>
        <taxon>Postciliodesmatophora</taxon>
        <taxon>Heterotrichea</taxon>
        <taxon>Heterotrichida</taxon>
        <taxon>Stentoridae</taxon>
        <taxon>Stentor</taxon>
    </lineage>
</organism>
<proteinExistence type="predicted"/>
<comment type="caution">
    <text evidence="2">The sequence shown here is derived from an EMBL/GenBank/DDBJ whole genome shotgun (WGS) entry which is preliminary data.</text>
</comment>
<keyword evidence="1" id="KW-0732">Signal</keyword>
<dbReference type="OrthoDB" id="10052615at2759"/>
<dbReference type="InterPro" id="IPR011043">
    <property type="entry name" value="Gal_Oxase/kelch_b-propeller"/>
</dbReference>
<dbReference type="SUPFAM" id="SSF50965">
    <property type="entry name" value="Galactose oxidase, central domain"/>
    <property type="match status" value="1"/>
</dbReference>
<evidence type="ECO:0000256" key="1">
    <source>
        <dbReference type="SAM" id="SignalP"/>
    </source>
</evidence>
<feature type="chain" id="PRO_5012932601" evidence="1">
    <location>
        <begin position="20"/>
        <end position="97"/>
    </location>
</feature>
<evidence type="ECO:0000313" key="2">
    <source>
        <dbReference type="EMBL" id="OMJ65139.1"/>
    </source>
</evidence>
<dbReference type="Proteomes" id="UP000187209">
    <property type="component" value="Unassembled WGS sequence"/>
</dbReference>
<gene>
    <name evidence="2" type="ORF">SteCoe_39120</name>
</gene>
<feature type="signal peptide" evidence="1">
    <location>
        <begin position="1"/>
        <end position="19"/>
    </location>
</feature>
<evidence type="ECO:0000313" key="3">
    <source>
        <dbReference type="Proteomes" id="UP000187209"/>
    </source>
</evidence>
<protein>
    <submittedName>
        <fullName evidence="2">Uncharacterized protein</fullName>
    </submittedName>
</protein>